<sequence>MRLLFLTMAIGLIATGTMTAQAAAAPAASAWQPATAPDARGFSKFVPFGGGSAIGRSSVQTSSTCLPCEYDHTLWTRQGGGADWRKVPLPAGGSTDVLAGTAPDDAWGFGRNDRGYFGAHHWNGSAWTDRTLPDVEILAARATSRGTVWAVGNYRGAGDATIPGAVARWDGAKWSLTQLPVQNHWTSLKALHVVSEKDIWAVGSTSERTLNGQSRPYAVHWDGSSWTEVTLPTVSALSGSANAVTTGADGEVWIGGIDRNPWADNGSGPPKAFALRRIGTEWKLTFVPAAQATGDESKDSLAVNALAFHDGQLLAGLTAHESKKQALARWTGTVWEPVSGPGAGSFADVSALTSTADGTLWATGLHAPRYQYKGYAASLAPGAGVG</sequence>
<keyword evidence="1" id="KW-0732">Signal</keyword>
<name>A0ABP6MGG9_9ACTN</name>
<protein>
    <recommendedName>
        <fullName evidence="4">Galactose oxidase</fullName>
    </recommendedName>
</protein>
<evidence type="ECO:0000313" key="3">
    <source>
        <dbReference type="Proteomes" id="UP001501637"/>
    </source>
</evidence>
<organism evidence="2 3">
    <name type="scientific">Streptomyces rectiviolaceus</name>
    <dbReference type="NCBI Taxonomy" id="332591"/>
    <lineage>
        <taxon>Bacteria</taxon>
        <taxon>Bacillati</taxon>
        <taxon>Actinomycetota</taxon>
        <taxon>Actinomycetes</taxon>
        <taxon>Kitasatosporales</taxon>
        <taxon>Streptomycetaceae</taxon>
        <taxon>Streptomyces</taxon>
    </lineage>
</organism>
<evidence type="ECO:0000313" key="2">
    <source>
        <dbReference type="EMBL" id="GAA3097438.1"/>
    </source>
</evidence>
<evidence type="ECO:0008006" key="4">
    <source>
        <dbReference type="Google" id="ProtNLM"/>
    </source>
</evidence>
<gene>
    <name evidence="2" type="ORF">GCM10010449_21060</name>
</gene>
<comment type="caution">
    <text evidence="2">The sequence shown here is derived from an EMBL/GenBank/DDBJ whole genome shotgun (WGS) entry which is preliminary data.</text>
</comment>
<feature type="signal peptide" evidence="1">
    <location>
        <begin position="1"/>
        <end position="22"/>
    </location>
</feature>
<reference evidence="3" key="1">
    <citation type="journal article" date="2019" name="Int. J. Syst. Evol. Microbiol.">
        <title>The Global Catalogue of Microorganisms (GCM) 10K type strain sequencing project: providing services to taxonomists for standard genome sequencing and annotation.</title>
        <authorList>
            <consortium name="The Broad Institute Genomics Platform"/>
            <consortium name="The Broad Institute Genome Sequencing Center for Infectious Disease"/>
            <person name="Wu L."/>
            <person name="Ma J."/>
        </authorList>
    </citation>
    <scope>NUCLEOTIDE SEQUENCE [LARGE SCALE GENOMIC DNA]</scope>
    <source>
        <strain evidence="3">JCM 9092</strain>
    </source>
</reference>
<evidence type="ECO:0000256" key="1">
    <source>
        <dbReference type="SAM" id="SignalP"/>
    </source>
</evidence>
<proteinExistence type="predicted"/>
<dbReference type="Proteomes" id="UP001501637">
    <property type="component" value="Unassembled WGS sequence"/>
</dbReference>
<feature type="chain" id="PRO_5045750564" description="Galactose oxidase" evidence="1">
    <location>
        <begin position="23"/>
        <end position="386"/>
    </location>
</feature>
<dbReference type="SUPFAM" id="SSF101898">
    <property type="entry name" value="NHL repeat"/>
    <property type="match status" value="1"/>
</dbReference>
<accession>A0ABP6MGG9</accession>
<keyword evidence="3" id="KW-1185">Reference proteome</keyword>
<dbReference type="EMBL" id="BAAAUG010000031">
    <property type="protein sequence ID" value="GAA3097438.1"/>
    <property type="molecule type" value="Genomic_DNA"/>
</dbReference>